<name>A0AA36AUP2_OCTVU</name>
<proteinExistence type="predicted"/>
<evidence type="ECO:0000313" key="3">
    <source>
        <dbReference type="Proteomes" id="UP001162480"/>
    </source>
</evidence>
<accession>A0AA36AUP2</accession>
<protein>
    <submittedName>
        <fullName evidence="2">Uncharacterized protein</fullName>
    </submittedName>
</protein>
<feature type="chain" id="PRO_5041337748" evidence="1">
    <location>
        <begin position="24"/>
        <end position="191"/>
    </location>
</feature>
<dbReference type="AlphaFoldDB" id="A0AA36AUP2"/>
<reference evidence="2" key="1">
    <citation type="submission" date="2023-08" db="EMBL/GenBank/DDBJ databases">
        <authorList>
            <person name="Alioto T."/>
            <person name="Alioto T."/>
            <person name="Gomez Garrido J."/>
        </authorList>
    </citation>
    <scope>NUCLEOTIDE SEQUENCE</scope>
</reference>
<evidence type="ECO:0000313" key="2">
    <source>
        <dbReference type="EMBL" id="CAI9722628.1"/>
    </source>
</evidence>
<dbReference type="EMBL" id="OX597818">
    <property type="protein sequence ID" value="CAI9722628.1"/>
    <property type="molecule type" value="Genomic_DNA"/>
</dbReference>
<gene>
    <name evidence="2" type="ORF">OCTVUL_1B025916</name>
</gene>
<sequence length="191" mass="21812">MSILQVTKISCFLLIGILPYAFGSWECSFQKGKCHWSTGKEYCNWKWTNKQLDGVKGYMVSTGQSRCTSRMTWQAAQWGENGKPFSFLYQINGNGKVILTVFCVEYGLLSSIYHQRWACNASPAHEWTKAHIDCPYNLDNIIIEAEFLGKANVTIGKIWNEHGRQTEYSCPTIPYTLPPTIQPQTHGHQQH</sequence>
<dbReference type="Proteomes" id="UP001162480">
    <property type="component" value="Chromosome 5"/>
</dbReference>
<evidence type="ECO:0000256" key="1">
    <source>
        <dbReference type="SAM" id="SignalP"/>
    </source>
</evidence>
<feature type="signal peptide" evidence="1">
    <location>
        <begin position="1"/>
        <end position="23"/>
    </location>
</feature>
<organism evidence="2 3">
    <name type="scientific">Octopus vulgaris</name>
    <name type="common">Common octopus</name>
    <dbReference type="NCBI Taxonomy" id="6645"/>
    <lineage>
        <taxon>Eukaryota</taxon>
        <taxon>Metazoa</taxon>
        <taxon>Spiralia</taxon>
        <taxon>Lophotrochozoa</taxon>
        <taxon>Mollusca</taxon>
        <taxon>Cephalopoda</taxon>
        <taxon>Coleoidea</taxon>
        <taxon>Octopodiformes</taxon>
        <taxon>Octopoda</taxon>
        <taxon>Incirrata</taxon>
        <taxon>Octopodidae</taxon>
        <taxon>Octopus</taxon>
    </lineage>
</organism>
<keyword evidence="1" id="KW-0732">Signal</keyword>
<keyword evidence="3" id="KW-1185">Reference proteome</keyword>